<gene>
    <name evidence="1" type="ORF">EV194_101554</name>
</gene>
<evidence type="ECO:0000313" key="2">
    <source>
        <dbReference type="Proteomes" id="UP000295221"/>
    </source>
</evidence>
<dbReference type="AlphaFoldDB" id="A0A4R2GP71"/>
<comment type="caution">
    <text evidence="1">The sequence shown here is derived from an EMBL/GenBank/DDBJ whole genome shotgun (WGS) entry which is preliminary data.</text>
</comment>
<proteinExistence type="predicted"/>
<dbReference type="RefSeq" id="WP_132431811.1">
    <property type="nucleotide sequence ID" value="NZ_SLWK01000001.1"/>
</dbReference>
<dbReference type="EMBL" id="SLWK01000001">
    <property type="protein sequence ID" value="TCO10920.1"/>
    <property type="molecule type" value="Genomic_DNA"/>
</dbReference>
<protein>
    <submittedName>
        <fullName evidence="1">Uncharacterized protein DUF2797</fullName>
    </submittedName>
</protein>
<name>A0A4R2GP71_9BACT</name>
<dbReference type="OrthoDB" id="9775734at2"/>
<accession>A0A4R2GP71</accession>
<evidence type="ECO:0000313" key="1">
    <source>
        <dbReference type="EMBL" id="TCO10920.1"/>
    </source>
</evidence>
<dbReference type="Proteomes" id="UP000295221">
    <property type="component" value="Unassembled WGS sequence"/>
</dbReference>
<sequence>MPVFEGNLSKMRGTVSADGSVTYVLKLSADEVLMSDLIGQNLNFEFSGQINCISCGKTTRKSFAQGFCFSCMQTAPEASECVLRPALCKAHVGVSRDAEWAQMHCLQPHFVYLANTGEVKVGVTRQSQIPIRWIDQGASAAIKICKTPNRHMAGLIEMHLSKQFTDKTSWKKMVAGIVDDTLDLFKFRNEAIELLSSGMQQFVDEDDSIYSFKFPVQKYPTKPVTFTFDKERSFRGTLSGIRGQYLLFEDDQVLNIRRHNGYRISLSY</sequence>
<reference evidence="1 2" key="1">
    <citation type="submission" date="2019-03" db="EMBL/GenBank/DDBJ databases">
        <title>Genomic Encyclopedia of Type Strains, Phase IV (KMG-IV): sequencing the most valuable type-strain genomes for metagenomic binning, comparative biology and taxonomic classification.</title>
        <authorList>
            <person name="Goeker M."/>
        </authorList>
    </citation>
    <scope>NUCLEOTIDE SEQUENCE [LARGE SCALE GENOMIC DNA]</scope>
    <source>
        <strain evidence="1 2">DSM 24179</strain>
    </source>
</reference>
<organism evidence="1 2">
    <name type="scientific">Natronoflexus pectinivorans</name>
    <dbReference type="NCBI Taxonomy" id="682526"/>
    <lineage>
        <taxon>Bacteria</taxon>
        <taxon>Pseudomonadati</taxon>
        <taxon>Bacteroidota</taxon>
        <taxon>Bacteroidia</taxon>
        <taxon>Marinilabiliales</taxon>
        <taxon>Marinilabiliaceae</taxon>
        <taxon>Natronoflexus</taxon>
    </lineage>
</organism>
<keyword evidence="2" id="KW-1185">Reference proteome</keyword>
<dbReference type="InterPro" id="IPR021246">
    <property type="entry name" value="DUF2797"/>
</dbReference>
<dbReference type="Pfam" id="PF10977">
    <property type="entry name" value="DUF2797"/>
    <property type="match status" value="1"/>
</dbReference>